<dbReference type="OrthoDB" id="2498029at2759"/>
<name>A0A9P5HE21_9HYPO</name>
<proteinExistence type="predicted"/>
<dbReference type="AlphaFoldDB" id="A0A9P5HE21"/>
<keyword evidence="3" id="KW-1185">Reference proteome</keyword>
<accession>A0A9P5HE21</accession>
<organism evidence="2 3">
    <name type="scientific">Cylindrodendrum hubeiense</name>
    <dbReference type="NCBI Taxonomy" id="595255"/>
    <lineage>
        <taxon>Eukaryota</taxon>
        <taxon>Fungi</taxon>
        <taxon>Dikarya</taxon>
        <taxon>Ascomycota</taxon>
        <taxon>Pezizomycotina</taxon>
        <taxon>Sordariomycetes</taxon>
        <taxon>Hypocreomycetidae</taxon>
        <taxon>Hypocreales</taxon>
        <taxon>Nectriaceae</taxon>
        <taxon>Cylindrodendrum</taxon>
    </lineage>
</organism>
<dbReference type="Proteomes" id="UP000722485">
    <property type="component" value="Unassembled WGS sequence"/>
</dbReference>
<sequence>MPFLDVGGKPLFIARADPASEQKKSTFVFIHGLGSSHCFYTPLMSQLASNGFTCIAFDTVGSGLSELRPSYETTSIQSIARDVEGIIEHSGTSPEDVVVVGHSMGAIVVSELAAKLKLRAAILIGPVLPKPALAQIFTARIETVKRAGMEAMADTIPLAATGSKSSLTQKAFIRSLLLSQKPDGYNSLCRAIAEATRPSYSSAQCALLILAGEEDKTSPLADAKVIFDEWGSKDEVKSIEVLGGVGHWHCIEAADEVGACILEFMSK</sequence>
<dbReference type="GO" id="GO:0047372">
    <property type="term" value="F:monoacylglycerol lipase activity"/>
    <property type="evidence" value="ECO:0007669"/>
    <property type="project" value="TreeGrafter"/>
</dbReference>
<dbReference type="SUPFAM" id="SSF53474">
    <property type="entry name" value="alpha/beta-Hydrolases"/>
    <property type="match status" value="1"/>
</dbReference>
<gene>
    <name evidence="2" type="ORF">G7Z17_g4377</name>
</gene>
<reference evidence="2" key="1">
    <citation type="submission" date="2020-03" db="EMBL/GenBank/DDBJ databases">
        <title>Draft Genome Sequence of Cylindrodendrum hubeiense.</title>
        <authorList>
            <person name="Buettner E."/>
            <person name="Kellner H."/>
        </authorList>
    </citation>
    <scope>NUCLEOTIDE SEQUENCE</scope>
    <source>
        <strain evidence="2">IHI 201604</strain>
    </source>
</reference>
<feature type="domain" description="AB hydrolase-1" evidence="1">
    <location>
        <begin position="27"/>
        <end position="257"/>
    </location>
</feature>
<dbReference type="GO" id="GO:0046464">
    <property type="term" value="P:acylglycerol catabolic process"/>
    <property type="evidence" value="ECO:0007669"/>
    <property type="project" value="TreeGrafter"/>
</dbReference>
<evidence type="ECO:0000259" key="1">
    <source>
        <dbReference type="Pfam" id="PF12697"/>
    </source>
</evidence>
<dbReference type="InterPro" id="IPR000073">
    <property type="entry name" value="AB_hydrolase_1"/>
</dbReference>
<dbReference type="GO" id="GO:0016020">
    <property type="term" value="C:membrane"/>
    <property type="evidence" value="ECO:0007669"/>
    <property type="project" value="TreeGrafter"/>
</dbReference>
<dbReference type="Gene3D" id="3.40.50.1820">
    <property type="entry name" value="alpha/beta hydrolase"/>
    <property type="match status" value="1"/>
</dbReference>
<dbReference type="PANTHER" id="PTHR43798">
    <property type="entry name" value="MONOACYLGLYCEROL LIPASE"/>
    <property type="match status" value="1"/>
</dbReference>
<dbReference type="InterPro" id="IPR029058">
    <property type="entry name" value="AB_hydrolase_fold"/>
</dbReference>
<dbReference type="PRINTS" id="PR00111">
    <property type="entry name" value="ABHYDROLASE"/>
</dbReference>
<dbReference type="EMBL" id="JAANBB010000062">
    <property type="protein sequence ID" value="KAF7552341.1"/>
    <property type="molecule type" value="Genomic_DNA"/>
</dbReference>
<evidence type="ECO:0000313" key="2">
    <source>
        <dbReference type="EMBL" id="KAF7552341.1"/>
    </source>
</evidence>
<dbReference type="PANTHER" id="PTHR43798:SF5">
    <property type="entry name" value="MONOACYLGLYCEROL LIPASE ABHD6"/>
    <property type="match status" value="1"/>
</dbReference>
<dbReference type="InterPro" id="IPR050266">
    <property type="entry name" value="AB_hydrolase_sf"/>
</dbReference>
<dbReference type="Pfam" id="PF12697">
    <property type="entry name" value="Abhydrolase_6"/>
    <property type="match status" value="1"/>
</dbReference>
<evidence type="ECO:0000313" key="3">
    <source>
        <dbReference type="Proteomes" id="UP000722485"/>
    </source>
</evidence>
<comment type="caution">
    <text evidence="2">The sequence shown here is derived from an EMBL/GenBank/DDBJ whole genome shotgun (WGS) entry which is preliminary data.</text>
</comment>
<protein>
    <recommendedName>
        <fullName evidence="1">AB hydrolase-1 domain-containing protein</fullName>
    </recommendedName>
</protein>